<dbReference type="InterPro" id="IPR045340">
    <property type="entry name" value="DUF6533"/>
</dbReference>
<protein>
    <recommendedName>
        <fullName evidence="2">DUF6533 domain-containing protein</fullName>
    </recommendedName>
</protein>
<evidence type="ECO:0000313" key="3">
    <source>
        <dbReference type="EMBL" id="CAE6393895.1"/>
    </source>
</evidence>
<feature type="domain" description="DUF6533" evidence="2">
    <location>
        <begin position="26"/>
        <end position="71"/>
    </location>
</feature>
<dbReference type="EMBL" id="CAJMWW010000001">
    <property type="protein sequence ID" value="CAE6393895.1"/>
    <property type="molecule type" value="Genomic_DNA"/>
</dbReference>
<keyword evidence="1" id="KW-0812">Transmembrane</keyword>
<accession>A0A8H2WMM8</accession>
<feature type="transmembrane region" description="Helical" evidence="1">
    <location>
        <begin position="64"/>
        <end position="83"/>
    </location>
</feature>
<gene>
    <name evidence="3" type="ORF">RDB_LOCUS5</name>
</gene>
<name>A0A8H2WMM8_9AGAM</name>
<reference evidence="3" key="1">
    <citation type="submission" date="2021-01" db="EMBL/GenBank/DDBJ databases">
        <authorList>
            <person name="Kaushik A."/>
        </authorList>
    </citation>
    <scope>NUCLEOTIDE SEQUENCE</scope>
    <source>
        <strain evidence="3">AG3-T5</strain>
    </source>
</reference>
<evidence type="ECO:0000256" key="1">
    <source>
        <dbReference type="SAM" id="Phobius"/>
    </source>
</evidence>
<dbReference type="Proteomes" id="UP000663841">
    <property type="component" value="Unassembled WGS sequence"/>
</dbReference>
<keyword evidence="1" id="KW-1133">Transmembrane helix</keyword>
<sequence>MAAGFPSPITHAILIQVATGLKATTYLAVVSLCVLVYDCAITIDQEVKFVWGQRWSFGKVVYIFIRYVTILTMAGHVASMFLLHPSPAPYSSSGHGCFGTAHAGFSQL</sequence>
<evidence type="ECO:0000313" key="4">
    <source>
        <dbReference type="Proteomes" id="UP000663841"/>
    </source>
</evidence>
<feature type="transmembrane region" description="Helical" evidence="1">
    <location>
        <begin position="23"/>
        <end position="43"/>
    </location>
</feature>
<proteinExistence type="predicted"/>
<evidence type="ECO:0000259" key="2">
    <source>
        <dbReference type="Pfam" id="PF20151"/>
    </source>
</evidence>
<organism evidence="3 4">
    <name type="scientific">Rhizoctonia solani</name>
    <dbReference type="NCBI Taxonomy" id="456999"/>
    <lineage>
        <taxon>Eukaryota</taxon>
        <taxon>Fungi</taxon>
        <taxon>Dikarya</taxon>
        <taxon>Basidiomycota</taxon>
        <taxon>Agaricomycotina</taxon>
        <taxon>Agaricomycetes</taxon>
        <taxon>Cantharellales</taxon>
        <taxon>Ceratobasidiaceae</taxon>
        <taxon>Rhizoctonia</taxon>
    </lineage>
</organism>
<dbReference type="OrthoDB" id="1091498at2759"/>
<dbReference type="AlphaFoldDB" id="A0A8H2WMM8"/>
<keyword evidence="1" id="KW-0472">Membrane</keyword>
<dbReference type="Pfam" id="PF20151">
    <property type="entry name" value="DUF6533"/>
    <property type="match status" value="1"/>
</dbReference>
<comment type="caution">
    <text evidence="3">The sequence shown here is derived from an EMBL/GenBank/DDBJ whole genome shotgun (WGS) entry which is preliminary data.</text>
</comment>